<protein>
    <submittedName>
        <fullName evidence="1">Uncharacterized protein</fullName>
    </submittedName>
</protein>
<keyword evidence="2" id="KW-1185">Reference proteome</keyword>
<dbReference type="Gene3D" id="1.10.420.10">
    <property type="entry name" value="Peroxidase, domain 2"/>
    <property type="match status" value="1"/>
</dbReference>
<sequence length="78" mass="8961">MYSLSFFDEPKMDYAGAHTLGRARRADSGWSGPWVRGRGQFIFDNRYYIEMIDPLNNFAQVDSRPPDQLQTTILSVSV</sequence>
<evidence type="ECO:0000313" key="2">
    <source>
        <dbReference type="Proteomes" id="UP000593567"/>
    </source>
</evidence>
<dbReference type="SUPFAM" id="SSF48113">
    <property type="entry name" value="Heme-dependent peroxidases"/>
    <property type="match status" value="1"/>
</dbReference>
<dbReference type="EMBL" id="VXIV02000272">
    <property type="protein sequence ID" value="KAF6039358.1"/>
    <property type="molecule type" value="Genomic_DNA"/>
</dbReference>
<reference evidence="1" key="1">
    <citation type="submission" date="2020-06" db="EMBL/GenBank/DDBJ databases">
        <title>Draft genome of Bugula neritina, a colonial animal packing powerful symbionts and potential medicines.</title>
        <authorList>
            <person name="Rayko M."/>
        </authorList>
    </citation>
    <scope>NUCLEOTIDE SEQUENCE [LARGE SCALE GENOMIC DNA]</scope>
    <source>
        <strain evidence="1">Kwan_BN1</strain>
    </source>
</reference>
<dbReference type="GO" id="GO:0006979">
    <property type="term" value="P:response to oxidative stress"/>
    <property type="evidence" value="ECO:0007669"/>
    <property type="project" value="InterPro"/>
</dbReference>
<dbReference type="Proteomes" id="UP000593567">
    <property type="component" value="Unassembled WGS sequence"/>
</dbReference>
<accession>A0A7J7KMH8</accession>
<gene>
    <name evidence="1" type="ORF">EB796_002322</name>
</gene>
<dbReference type="GO" id="GO:0004601">
    <property type="term" value="F:peroxidase activity"/>
    <property type="evidence" value="ECO:0007669"/>
    <property type="project" value="InterPro"/>
</dbReference>
<dbReference type="InterPro" id="IPR010255">
    <property type="entry name" value="Haem_peroxidase_sf"/>
</dbReference>
<comment type="caution">
    <text evidence="1">The sequence shown here is derived from an EMBL/GenBank/DDBJ whole genome shotgun (WGS) entry which is preliminary data.</text>
</comment>
<evidence type="ECO:0000313" key="1">
    <source>
        <dbReference type="EMBL" id="KAF6039358.1"/>
    </source>
</evidence>
<name>A0A7J7KMH8_BUGNE</name>
<proteinExistence type="predicted"/>
<organism evidence="1 2">
    <name type="scientific">Bugula neritina</name>
    <name type="common">Brown bryozoan</name>
    <name type="synonym">Sertularia neritina</name>
    <dbReference type="NCBI Taxonomy" id="10212"/>
    <lineage>
        <taxon>Eukaryota</taxon>
        <taxon>Metazoa</taxon>
        <taxon>Spiralia</taxon>
        <taxon>Lophotrochozoa</taxon>
        <taxon>Bryozoa</taxon>
        <taxon>Gymnolaemata</taxon>
        <taxon>Cheilostomatida</taxon>
        <taxon>Flustrina</taxon>
        <taxon>Buguloidea</taxon>
        <taxon>Bugulidae</taxon>
        <taxon>Bugula</taxon>
    </lineage>
</organism>
<dbReference type="GO" id="GO:0020037">
    <property type="term" value="F:heme binding"/>
    <property type="evidence" value="ECO:0007669"/>
    <property type="project" value="InterPro"/>
</dbReference>
<dbReference type="AlphaFoldDB" id="A0A7J7KMH8"/>